<dbReference type="PROSITE" id="PS50011">
    <property type="entry name" value="PROTEIN_KINASE_DOM"/>
    <property type="match status" value="1"/>
</dbReference>
<dbReference type="PANTHER" id="PTHR47634:SF9">
    <property type="entry name" value="PROTEIN KINASE DOMAIN-CONTAINING PROTEIN-RELATED"/>
    <property type="match status" value="1"/>
</dbReference>
<dbReference type="GO" id="GO:0005524">
    <property type="term" value="F:ATP binding"/>
    <property type="evidence" value="ECO:0007669"/>
    <property type="project" value="UniProtKB-UniRule"/>
</dbReference>
<evidence type="ECO:0000256" key="4">
    <source>
        <dbReference type="ARBA" id="ARBA00022741"/>
    </source>
</evidence>
<reference evidence="11" key="1">
    <citation type="journal article" date="2021" name="Nat. Commun.">
        <title>Genetic determinants of endophytism in the Arabidopsis root mycobiome.</title>
        <authorList>
            <person name="Mesny F."/>
            <person name="Miyauchi S."/>
            <person name="Thiergart T."/>
            <person name="Pickel B."/>
            <person name="Atanasova L."/>
            <person name="Karlsson M."/>
            <person name="Huettel B."/>
            <person name="Barry K.W."/>
            <person name="Haridas S."/>
            <person name="Chen C."/>
            <person name="Bauer D."/>
            <person name="Andreopoulos W."/>
            <person name="Pangilinan J."/>
            <person name="LaButti K."/>
            <person name="Riley R."/>
            <person name="Lipzen A."/>
            <person name="Clum A."/>
            <person name="Drula E."/>
            <person name="Henrissat B."/>
            <person name="Kohler A."/>
            <person name="Grigoriev I.V."/>
            <person name="Martin F.M."/>
            <person name="Hacquard S."/>
        </authorList>
    </citation>
    <scope>NUCLEOTIDE SEQUENCE</scope>
    <source>
        <strain evidence="11">MPI-CAGE-CH-0235</strain>
    </source>
</reference>
<dbReference type="InterPro" id="IPR017441">
    <property type="entry name" value="Protein_kinase_ATP_BS"/>
</dbReference>
<dbReference type="InterPro" id="IPR051334">
    <property type="entry name" value="SRPK"/>
</dbReference>
<evidence type="ECO:0000256" key="9">
    <source>
        <dbReference type="PROSITE-ProRule" id="PRU10141"/>
    </source>
</evidence>
<organism evidence="11 12">
    <name type="scientific">Stachybotrys elegans</name>
    <dbReference type="NCBI Taxonomy" id="80388"/>
    <lineage>
        <taxon>Eukaryota</taxon>
        <taxon>Fungi</taxon>
        <taxon>Dikarya</taxon>
        <taxon>Ascomycota</taxon>
        <taxon>Pezizomycotina</taxon>
        <taxon>Sordariomycetes</taxon>
        <taxon>Hypocreomycetidae</taxon>
        <taxon>Hypocreales</taxon>
        <taxon>Stachybotryaceae</taxon>
        <taxon>Stachybotrys</taxon>
    </lineage>
</organism>
<evidence type="ECO:0000256" key="7">
    <source>
        <dbReference type="ARBA" id="ARBA00047899"/>
    </source>
</evidence>
<keyword evidence="12" id="KW-1185">Reference proteome</keyword>
<dbReference type="OrthoDB" id="5979581at2759"/>
<accession>A0A8K0SDU0</accession>
<keyword evidence="2" id="KW-0723">Serine/threonine-protein kinase</keyword>
<dbReference type="Gene3D" id="1.10.510.10">
    <property type="entry name" value="Transferase(Phosphotransferase) domain 1"/>
    <property type="match status" value="1"/>
</dbReference>
<dbReference type="InterPro" id="IPR011009">
    <property type="entry name" value="Kinase-like_dom_sf"/>
</dbReference>
<evidence type="ECO:0000256" key="1">
    <source>
        <dbReference type="ARBA" id="ARBA00012513"/>
    </source>
</evidence>
<dbReference type="Gene3D" id="3.30.200.20">
    <property type="entry name" value="Phosphorylase Kinase, domain 1"/>
    <property type="match status" value="1"/>
</dbReference>
<evidence type="ECO:0000256" key="2">
    <source>
        <dbReference type="ARBA" id="ARBA00022527"/>
    </source>
</evidence>
<proteinExistence type="predicted"/>
<dbReference type="GO" id="GO:0050684">
    <property type="term" value="P:regulation of mRNA processing"/>
    <property type="evidence" value="ECO:0007669"/>
    <property type="project" value="TreeGrafter"/>
</dbReference>
<comment type="catalytic activity">
    <reaction evidence="7">
        <text>L-threonyl-[protein] + ATP = O-phospho-L-threonyl-[protein] + ADP + H(+)</text>
        <dbReference type="Rhea" id="RHEA:46608"/>
        <dbReference type="Rhea" id="RHEA-COMP:11060"/>
        <dbReference type="Rhea" id="RHEA-COMP:11605"/>
        <dbReference type="ChEBI" id="CHEBI:15378"/>
        <dbReference type="ChEBI" id="CHEBI:30013"/>
        <dbReference type="ChEBI" id="CHEBI:30616"/>
        <dbReference type="ChEBI" id="CHEBI:61977"/>
        <dbReference type="ChEBI" id="CHEBI:456216"/>
        <dbReference type="EC" id="2.7.11.1"/>
    </reaction>
</comment>
<keyword evidence="4 9" id="KW-0547">Nucleotide-binding</keyword>
<evidence type="ECO:0000256" key="8">
    <source>
        <dbReference type="ARBA" id="ARBA00048679"/>
    </source>
</evidence>
<dbReference type="EC" id="2.7.11.1" evidence="1"/>
<dbReference type="SUPFAM" id="SSF56112">
    <property type="entry name" value="Protein kinase-like (PK-like)"/>
    <property type="match status" value="1"/>
</dbReference>
<feature type="domain" description="Protein kinase" evidence="10">
    <location>
        <begin position="46"/>
        <end position="424"/>
    </location>
</feature>
<dbReference type="GO" id="GO:0004674">
    <property type="term" value="F:protein serine/threonine kinase activity"/>
    <property type="evidence" value="ECO:0007669"/>
    <property type="project" value="UniProtKB-KW"/>
</dbReference>
<dbReference type="InterPro" id="IPR000719">
    <property type="entry name" value="Prot_kinase_dom"/>
</dbReference>
<gene>
    <name evidence="11" type="ORF">B0I35DRAFT_455194</name>
</gene>
<dbReference type="PROSITE" id="PS00107">
    <property type="entry name" value="PROTEIN_KINASE_ATP"/>
    <property type="match status" value="1"/>
</dbReference>
<name>A0A8K0SDU0_9HYPO</name>
<dbReference type="EMBL" id="JAGPNK010000033">
    <property type="protein sequence ID" value="KAH7303479.1"/>
    <property type="molecule type" value="Genomic_DNA"/>
</dbReference>
<keyword evidence="6 9" id="KW-0067">ATP-binding</keyword>
<dbReference type="PANTHER" id="PTHR47634">
    <property type="entry name" value="PROTEIN KINASE DOMAIN-CONTAINING PROTEIN-RELATED"/>
    <property type="match status" value="1"/>
</dbReference>
<dbReference type="AlphaFoldDB" id="A0A8K0SDU0"/>
<evidence type="ECO:0000313" key="12">
    <source>
        <dbReference type="Proteomes" id="UP000813444"/>
    </source>
</evidence>
<comment type="catalytic activity">
    <reaction evidence="8">
        <text>L-seryl-[protein] + ATP = O-phospho-L-seryl-[protein] + ADP + H(+)</text>
        <dbReference type="Rhea" id="RHEA:17989"/>
        <dbReference type="Rhea" id="RHEA-COMP:9863"/>
        <dbReference type="Rhea" id="RHEA-COMP:11604"/>
        <dbReference type="ChEBI" id="CHEBI:15378"/>
        <dbReference type="ChEBI" id="CHEBI:29999"/>
        <dbReference type="ChEBI" id="CHEBI:30616"/>
        <dbReference type="ChEBI" id="CHEBI:83421"/>
        <dbReference type="ChEBI" id="CHEBI:456216"/>
        <dbReference type="EC" id="2.7.11.1"/>
    </reaction>
</comment>
<evidence type="ECO:0000256" key="6">
    <source>
        <dbReference type="ARBA" id="ARBA00022840"/>
    </source>
</evidence>
<comment type="caution">
    <text evidence="11">The sequence shown here is derived from an EMBL/GenBank/DDBJ whole genome shotgun (WGS) entry which is preliminary data.</text>
</comment>
<feature type="binding site" evidence="9">
    <location>
        <position position="78"/>
    </location>
    <ligand>
        <name>ATP</name>
        <dbReference type="ChEBI" id="CHEBI:30616"/>
    </ligand>
</feature>
<protein>
    <recommendedName>
        <fullName evidence="1">non-specific serine/threonine protein kinase</fullName>
        <ecNumber evidence="1">2.7.11.1</ecNumber>
    </recommendedName>
</protein>
<keyword evidence="3" id="KW-0808">Transferase</keyword>
<evidence type="ECO:0000259" key="10">
    <source>
        <dbReference type="PROSITE" id="PS50011"/>
    </source>
</evidence>
<evidence type="ECO:0000256" key="3">
    <source>
        <dbReference type="ARBA" id="ARBA00022679"/>
    </source>
</evidence>
<dbReference type="Proteomes" id="UP000813444">
    <property type="component" value="Unassembled WGS sequence"/>
</dbReference>
<dbReference type="SMART" id="SM00220">
    <property type="entry name" value="S_TKc"/>
    <property type="match status" value="1"/>
</dbReference>
<dbReference type="GO" id="GO:0000245">
    <property type="term" value="P:spliceosomal complex assembly"/>
    <property type="evidence" value="ECO:0007669"/>
    <property type="project" value="TreeGrafter"/>
</dbReference>
<sequence length="426" mass="47824">MTLQQPSPSTLRLEHSPFGLEHLEEYQHLGHHPVHLQDTFGPEGRYRVIHKLGRGGFATVWLCRDTASPGPPKYVALKIVIASVALEECFELQLDALRNSVKDSSICLALDHFQIQGPNGTHVCFVYPLLGPKVSLGLYDAPQDPDKALKSICFEVVKAVDLLHKHSICHGDLTPNNILHRTQGLDGLAEDAILRILGKPVKNHVLKGSERGHIIPYVPQYLVYPVAWEKVPTKYTSGESCIIDFGQSFYINKPQGENGLPTPYRSPELLLENSITVGIDLWALGCSLFEIRTGRKLFNYFDDDDDEYLNDMVQVLGKMPEPWWSKTWTKRLIFYEDDVDAAGRPIGVGDEEDSGGSYHPSVPHGARSLLGKLRTGVWYVDSTGVHRDITPEEMNVFAELLGSLLQWDPKARWTAKAIMQHAWFKL</sequence>
<evidence type="ECO:0000256" key="5">
    <source>
        <dbReference type="ARBA" id="ARBA00022777"/>
    </source>
</evidence>
<evidence type="ECO:0000313" key="11">
    <source>
        <dbReference type="EMBL" id="KAH7303479.1"/>
    </source>
</evidence>
<dbReference type="Pfam" id="PF00069">
    <property type="entry name" value="Pkinase"/>
    <property type="match status" value="2"/>
</dbReference>
<keyword evidence="5 11" id="KW-0418">Kinase</keyword>